<evidence type="ECO:0000313" key="1">
    <source>
        <dbReference type="EMBL" id="RVW64216.1"/>
    </source>
</evidence>
<dbReference type="Proteomes" id="UP000288805">
    <property type="component" value="Unassembled WGS sequence"/>
</dbReference>
<evidence type="ECO:0000313" key="2">
    <source>
        <dbReference type="Proteomes" id="UP000288805"/>
    </source>
</evidence>
<comment type="caution">
    <text evidence="1">The sequence shown here is derived from an EMBL/GenBank/DDBJ whole genome shotgun (WGS) entry which is preliminary data.</text>
</comment>
<gene>
    <name evidence="1" type="ORF">CK203_046377</name>
</gene>
<proteinExistence type="predicted"/>
<sequence length="119" mass="13381">MVSEPRLAQGNFLGFGFCSEQSGTVTCYVFLSLDCVTADPGRSAFLFPERGSAWHSGVRSTVERNISLAGSVPFDLFSDSLWKFIWVPHLSSRLIMFLLPNEEAMILGEIKQQERKQDF</sequence>
<organism evidence="1 2">
    <name type="scientific">Vitis vinifera</name>
    <name type="common">Grape</name>
    <dbReference type="NCBI Taxonomy" id="29760"/>
    <lineage>
        <taxon>Eukaryota</taxon>
        <taxon>Viridiplantae</taxon>
        <taxon>Streptophyta</taxon>
        <taxon>Embryophyta</taxon>
        <taxon>Tracheophyta</taxon>
        <taxon>Spermatophyta</taxon>
        <taxon>Magnoliopsida</taxon>
        <taxon>eudicotyledons</taxon>
        <taxon>Gunneridae</taxon>
        <taxon>Pentapetalae</taxon>
        <taxon>rosids</taxon>
        <taxon>Vitales</taxon>
        <taxon>Vitaceae</taxon>
        <taxon>Viteae</taxon>
        <taxon>Vitis</taxon>
    </lineage>
</organism>
<dbReference type="EMBL" id="QGNW01000724">
    <property type="protein sequence ID" value="RVW64216.1"/>
    <property type="molecule type" value="Genomic_DNA"/>
</dbReference>
<protein>
    <submittedName>
        <fullName evidence="1">Uncharacterized protein</fullName>
    </submittedName>
</protein>
<dbReference type="AlphaFoldDB" id="A0A438FW81"/>
<reference evidence="1 2" key="1">
    <citation type="journal article" date="2018" name="PLoS Genet.">
        <title>Population sequencing reveals clonal diversity and ancestral inbreeding in the grapevine cultivar Chardonnay.</title>
        <authorList>
            <person name="Roach M.J."/>
            <person name="Johnson D.L."/>
            <person name="Bohlmann J."/>
            <person name="van Vuuren H.J."/>
            <person name="Jones S.J."/>
            <person name="Pretorius I.S."/>
            <person name="Schmidt S.A."/>
            <person name="Borneman A.R."/>
        </authorList>
    </citation>
    <scope>NUCLEOTIDE SEQUENCE [LARGE SCALE GENOMIC DNA]</scope>
    <source>
        <strain evidence="2">cv. Chardonnay</strain>
        <tissue evidence="1">Leaf</tissue>
    </source>
</reference>
<name>A0A438FW81_VITVI</name>
<accession>A0A438FW81</accession>